<evidence type="ECO:0000256" key="4">
    <source>
        <dbReference type="SAM" id="Phobius"/>
    </source>
</evidence>
<evidence type="ECO:0000313" key="7">
    <source>
        <dbReference type="EMBL" id="GLJ94337.1"/>
    </source>
</evidence>
<dbReference type="SUPFAM" id="SSF56601">
    <property type="entry name" value="beta-lactamase/transpeptidase-like"/>
    <property type="match status" value="2"/>
</dbReference>
<sequence length="693" mass="72312">MHSSRLRRHVFRRRSRTLAAALAVAAAALSVVTAAPAAYAASASTLWDDLDSQLTALVAEAGDNGFTMGVSIEDLSGAYGGGILSEGSQKPVKAASVIKLPLLALLMSEADAGRLSLDEKVTIPKGSSNIVGGAGTLQSRSFPLEITVGELMTLMVQVSDNTATNVLIDRAGGFDAINAYIKTLGYQTMWFGRKMIHTATPPLGENWINANEVTDLISKLYRHQILSASSSEYIIGLMKGQLVNTKFGAVIPRKYLANKTGELGDVSHDSGIILLDGREVALTVTTSFASGGLNKANVYVQRAAKLVFDQLQQPIEPPVPAATTPASDAWPALTDRLDPIVAEAAAAGVDVGVAIEDLSGYYGSRTVYLGKTDRYTTASAIKMALAATVMNQVQSGRLSLDDVVTITQDERYPGSGTLQNNAFPQDVSVGRMLDLMVTISDNTATNKLVDVVGGVDAINAVIADAGIGVGDLHFGRKMFGPVVGVYGDVWLTPYGVNRLMALFYDISTGSVVKPDLLTAESARKIIGLMRNQQVKTKLGAVIPSTVLADKTGENALVSHDIGLLLVPGQELTLSVFSTGKPGFEGDISATANPFLQRIGAAVYAYVLATAPEKETPGGNGTPTAEPSETATDGSTSTTTPTPAASSSSPAATALASTGSDATMLPGLVTLAAILSAAGLGLTLRARRTRRALR</sequence>
<feature type="domain" description="Beta-lactamase class A catalytic" evidence="6">
    <location>
        <begin position="69"/>
        <end position="286"/>
    </location>
</feature>
<name>A0A9W6M529_9MICO</name>
<organism evidence="7 8">
    <name type="scientific">Microbacterium dextranolyticum</name>
    <dbReference type="NCBI Taxonomy" id="36806"/>
    <lineage>
        <taxon>Bacteria</taxon>
        <taxon>Bacillati</taxon>
        <taxon>Actinomycetota</taxon>
        <taxon>Actinomycetes</taxon>
        <taxon>Micrococcales</taxon>
        <taxon>Microbacteriaceae</taxon>
        <taxon>Microbacterium</taxon>
    </lineage>
</organism>
<proteinExistence type="predicted"/>
<dbReference type="EMBL" id="BSER01000002">
    <property type="protein sequence ID" value="GLJ94337.1"/>
    <property type="molecule type" value="Genomic_DNA"/>
</dbReference>
<feature type="compositionally biased region" description="Low complexity" evidence="3">
    <location>
        <begin position="627"/>
        <end position="651"/>
    </location>
</feature>
<dbReference type="Proteomes" id="UP001142291">
    <property type="component" value="Unassembled WGS sequence"/>
</dbReference>
<feature type="region of interest" description="Disordered" evidence="3">
    <location>
        <begin position="612"/>
        <end position="651"/>
    </location>
</feature>
<dbReference type="PROSITE" id="PS51318">
    <property type="entry name" value="TAT"/>
    <property type="match status" value="1"/>
</dbReference>
<dbReference type="InterPro" id="IPR045155">
    <property type="entry name" value="Beta-lactam_cat"/>
</dbReference>
<feature type="domain" description="Beta-lactamase class A catalytic" evidence="6">
    <location>
        <begin position="353"/>
        <end position="576"/>
    </location>
</feature>
<dbReference type="PANTHER" id="PTHR35333">
    <property type="entry name" value="BETA-LACTAMASE"/>
    <property type="match status" value="1"/>
</dbReference>
<reference evidence="7" key="1">
    <citation type="journal article" date="2014" name="Int. J. Syst. Evol. Microbiol.">
        <title>Complete genome sequence of Corynebacterium casei LMG S-19264T (=DSM 44701T), isolated from a smear-ripened cheese.</title>
        <authorList>
            <consortium name="US DOE Joint Genome Institute (JGI-PGF)"/>
            <person name="Walter F."/>
            <person name="Albersmeier A."/>
            <person name="Kalinowski J."/>
            <person name="Ruckert C."/>
        </authorList>
    </citation>
    <scope>NUCLEOTIDE SEQUENCE</scope>
    <source>
        <strain evidence="7">VKM Ac-1940</strain>
    </source>
</reference>
<dbReference type="InterPro" id="IPR012338">
    <property type="entry name" value="Beta-lactam/transpept-like"/>
</dbReference>
<evidence type="ECO:0000259" key="6">
    <source>
        <dbReference type="Pfam" id="PF13354"/>
    </source>
</evidence>
<dbReference type="InterPro" id="IPR000871">
    <property type="entry name" value="Beta-lactam_class-A"/>
</dbReference>
<keyword evidence="4" id="KW-0472">Membrane</keyword>
<dbReference type="PANTHER" id="PTHR35333:SF3">
    <property type="entry name" value="BETA-LACTAMASE-TYPE TRANSPEPTIDASE FOLD CONTAINING PROTEIN"/>
    <property type="match status" value="1"/>
</dbReference>
<dbReference type="GO" id="GO:0046677">
    <property type="term" value="P:response to antibiotic"/>
    <property type="evidence" value="ECO:0007669"/>
    <property type="project" value="InterPro"/>
</dbReference>
<feature type="transmembrane region" description="Helical" evidence="4">
    <location>
        <begin position="663"/>
        <end position="683"/>
    </location>
</feature>
<accession>A0A9W6M529</accession>
<evidence type="ECO:0000256" key="3">
    <source>
        <dbReference type="SAM" id="MobiDB-lite"/>
    </source>
</evidence>
<feature type="signal peptide" evidence="5">
    <location>
        <begin position="1"/>
        <end position="40"/>
    </location>
</feature>
<evidence type="ECO:0000313" key="8">
    <source>
        <dbReference type="Proteomes" id="UP001142291"/>
    </source>
</evidence>
<keyword evidence="4" id="KW-0812">Transmembrane</keyword>
<dbReference type="GO" id="GO:0030655">
    <property type="term" value="P:beta-lactam antibiotic catabolic process"/>
    <property type="evidence" value="ECO:0007669"/>
    <property type="project" value="InterPro"/>
</dbReference>
<keyword evidence="8" id="KW-1185">Reference proteome</keyword>
<protein>
    <recommendedName>
        <fullName evidence="1">Beta-lactamase</fullName>
    </recommendedName>
    <alternativeName>
        <fullName evidence="2">Penicillinase</fullName>
    </alternativeName>
</protein>
<evidence type="ECO:0000256" key="2">
    <source>
        <dbReference type="ARBA" id="ARBA00030171"/>
    </source>
</evidence>
<comment type="caution">
    <text evidence="7">The sequence shown here is derived from an EMBL/GenBank/DDBJ whole genome shotgun (WGS) entry which is preliminary data.</text>
</comment>
<dbReference type="AlphaFoldDB" id="A0A9W6M529"/>
<dbReference type="RefSeq" id="WP_204962850.1">
    <property type="nucleotide sequence ID" value="NZ_BAAAUR010000008.1"/>
</dbReference>
<keyword evidence="4" id="KW-1133">Transmembrane helix</keyword>
<gene>
    <name evidence="7" type="ORF">GCM10017591_03980</name>
</gene>
<evidence type="ECO:0000256" key="5">
    <source>
        <dbReference type="SAM" id="SignalP"/>
    </source>
</evidence>
<dbReference type="Gene3D" id="3.40.710.10">
    <property type="entry name" value="DD-peptidase/beta-lactamase superfamily"/>
    <property type="match status" value="2"/>
</dbReference>
<reference evidence="7" key="2">
    <citation type="submission" date="2023-01" db="EMBL/GenBank/DDBJ databases">
        <authorList>
            <person name="Sun Q."/>
            <person name="Evtushenko L."/>
        </authorList>
    </citation>
    <scope>NUCLEOTIDE SEQUENCE</scope>
    <source>
        <strain evidence="7">VKM Ac-1940</strain>
    </source>
</reference>
<dbReference type="InterPro" id="IPR006311">
    <property type="entry name" value="TAT_signal"/>
</dbReference>
<dbReference type="Pfam" id="PF13354">
    <property type="entry name" value="Beta-lactamase2"/>
    <property type="match status" value="2"/>
</dbReference>
<keyword evidence="5" id="KW-0732">Signal</keyword>
<evidence type="ECO:0000256" key="1">
    <source>
        <dbReference type="ARBA" id="ARBA00018879"/>
    </source>
</evidence>
<feature type="chain" id="PRO_5040827728" description="Beta-lactamase" evidence="5">
    <location>
        <begin position="41"/>
        <end position="693"/>
    </location>
</feature>
<dbReference type="GO" id="GO:0008800">
    <property type="term" value="F:beta-lactamase activity"/>
    <property type="evidence" value="ECO:0007669"/>
    <property type="project" value="InterPro"/>
</dbReference>